<accession>A0A0E3X0Q7</accession>
<dbReference type="Pfam" id="PF00383">
    <property type="entry name" value="dCMP_cyt_deam_1"/>
    <property type="match status" value="1"/>
</dbReference>
<dbReference type="Proteomes" id="UP000033048">
    <property type="component" value="Chromosome"/>
</dbReference>
<reference evidence="10 11" key="1">
    <citation type="submission" date="2014-07" db="EMBL/GenBank/DDBJ databases">
        <title>Methanogenic archaea and the global carbon cycle.</title>
        <authorList>
            <person name="Henriksen J.R."/>
            <person name="Luke J."/>
            <person name="Reinhart S."/>
            <person name="Benedict M.N."/>
            <person name="Youngblut N.D."/>
            <person name="Metcalf M.E."/>
            <person name="Whitaker R.J."/>
            <person name="Metcalf W.W."/>
        </authorList>
    </citation>
    <scope>NUCLEOTIDE SEQUENCE [LARGE SCALE GENOMIC DNA]</scope>
    <source>
        <strain evidence="10 11">MM1</strain>
    </source>
</reference>
<comment type="pathway">
    <text evidence="8">Pyrimidine metabolism.</text>
</comment>
<dbReference type="SUPFAM" id="SSF53927">
    <property type="entry name" value="Cytidine deaminase-like"/>
    <property type="match status" value="1"/>
</dbReference>
<comment type="subcellular location">
    <subcellularLocation>
        <location evidence="2">Cytoplasm</location>
    </subcellularLocation>
</comment>
<evidence type="ECO:0000259" key="9">
    <source>
        <dbReference type="PROSITE" id="PS51747"/>
    </source>
</evidence>
<dbReference type="GO" id="GO:0046872">
    <property type="term" value="F:metal ion binding"/>
    <property type="evidence" value="ECO:0007669"/>
    <property type="project" value="UniProtKB-KW"/>
</dbReference>
<dbReference type="InterPro" id="IPR002125">
    <property type="entry name" value="CMP_dCMP_dom"/>
</dbReference>
<dbReference type="Gene3D" id="3.40.140.10">
    <property type="entry name" value="Cytidine Deaminase, domain 2"/>
    <property type="match status" value="1"/>
</dbReference>
<dbReference type="EMBL" id="CP009518">
    <property type="protein sequence ID" value="AKB85724.1"/>
    <property type="molecule type" value="Genomic_DNA"/>
</dbReference>
<dbReference type="EC" id="3.5.4.1" evidence="10"/>
<dbReference type="STRING" id="1434104.MCMEM_1671"/>
<evidence type="ECO:0000256" key="1">
    <source>
        <dbReference type="ARBA" id="ARBA00001947"/>
    </source>
</evidence>
<keyword evidence="6 10" id="KW-0378">Hydrolase</keyword>
<dbReference type="GO" id="GO:0072527">
    <property type="term" value="P:pyrimidine-containing compound metabolic process"/>
    <property type="evidence" value="ECO:0007669"/>
    <property type="project" value="UniProtKB-ARBA"/>
</dbReference>
<organism evidence="10 11">
    <name type="scientific">Methanococcoides methylutens MM1</name>
    <dbReference type="NCBI Taxonomy" id="1434104"/>
    <lineage>
        <taxon>Archaea</taxon>
        <taxon>Methanobacteriati</taxon>
        <taxon>Methanobacteriota</taxon>
        <taxon>Stenosarchaea group</taxon>
        <taxon>Methanomicrobia</taxon>
        <taxon>Methanosarcinales</taxon>
        <taxon>Methanosarcinaceae</taxon>
        <taxon>Methanococcoides</taxon>
    </lineage>
</organism>
<dbReference type="HOGENOM" id="CLU_025810_7_1_2"/>
<dbReference type="InterPro" id="IPR016193">
    <property type="entry name" value="Cytidine_deaminase-like"/>
</dbReference>
<evidence type="ECO:0000256" key="8">
    <source>
        <dbReference type="ARBA" id="ARBA00060693"/>
    </source>
</evidence>
<comment type="subunit">
    <text evidence="3">Homodimer.</text>
</comment>
<dbReference type="CDD" id="cd01285">
    <property type="entry name" value="nucleoside_deaminase"/>
    <property type="match status" value="1"/>
</dbReference>
<evidence type="ECO:0000256" key="7">
    <source>
        <dbReference type="ARBA" id="ARBA00022833"/>
    </source>
</evidence>
<dbReference type="GO" id="GO:0055086">
    <property type="term" value="P:nucleobase-containing small molecule metabolic process"/>
    <property type="evidence" value="ECO:0007669"/>
    <property type="project" value="UniProtKB-ARBA"/>
</dbReference>
<sequence>MDKFMQAAIDEARTGSNDGGIPIGSVLVRDDTIIGRGHNLRVQEDDPMAHAEISCLRDAGRIGNYRGSILYSTLMPCYLCAGAVVQFGIKKVIVGESRTFPGAKEFMESHGVDVVDLDLDECVSMMEDFISSNPELWNEDIGECHSQPRKLNFIVLDRCSICI</sequence>
<dbReference type="GeneID" id="24894234"/>
<dbReference type="PROSITE" id="PS51747">
    <property type="entry name" value="CYT_DCMP_DEAMINASES_2"/>
    <property type="match status" value="1"/>
</dbReference>
<evidence type="ECO:0000313" key="10">
    <source>
        <dbReference type="EMBL" id="AKB85724.1"/>
    </source>
</evidence>
<dbReference type="PATRIC" id="fig|1434104.5.peg.1814"/>
<dbReference type="GO" id="GO:0008835">
    <property type="term" value="F:diaminohydroxyphosphoribosylaminopyrimidine deaminase activity"/>
    <property type="evidence" value="ECO:0007669"/>
    <property type="project" value="TreeGrafter"/>
</dbReference>
<evidence type="ECO:0000256" key="2">
    <source>
        <dbReference type="ARBA" id="ARBA00004496"/>
    </source>
</evidence>
<gene>
    <name evidence="10" type="ORF">MCMEM_1671</name>
</gene>
<dbReference type="AlphaFoldDB" id="A0A0E3X0Q7"/>
<dbReference type="RefSeq" id="WP_048205783.1">
    <property type="nucleotide sequence ID" value="NZ_CP009518.1"/>
</dbReference>
<evidence type="ECO:0000256" key="5">
    <source>
        <dbReference type="ARBA" id="ARBA00022723"/>
    </source>
</evidence>
<dbReference type="PANTHER" id="PTHR11079">
    <property type="entry name" value="CYTOSINE DEAMINASE FAMILY MEMBER"/>
    <property type="match status" value="1"/>
</dbReference>
<keyword evidence="11" id="KW-1185">Reference proteome</keyword>
<protein>
    <submittedName>
        <fullName evidence="10">Cytosine deaminase</fullName>
        <ecNumber evidence="10">3.5.4.1</ecNumber>
    </submittedName>
</protein>
<feature type="domain" description="CMP/dCMP-type deaminase" evidence="9">
    <location>
        <begin position="1"/>
        <end position="113"/>
    </location>
</feature>
<evidence type="ECO:0000256" key="4">
    <source>
        <dbReference type="ARBA" id="ARBA00022490"/>
    </source>
</evidence>
<dbReference type="GO" id="GO:0005737">
    <property type="term" value="C:cytoplasm"/>
    <property type="evidence" value="ECO:0007669"/>
    <property type="project" value="UniProtKB-SubCell"/>
</dbReference>
<keyword evidence="5" id="KW-0479">Metal-binding</keyword>
<evidence type="ECO:0000313" key="11">
    <source>
        <dbReference type="Proteomes" id="UP000033048"/>
    </source>
</evidence>
<dbReference type="KEGG" id="mmet:MCMEM_1671"/>
<keyword evidence="7" id="KW-0862">Zinc</keyword>
<evidence type="ECO:0000256" key="3">
    <source>
        <dbReference type="ARBA" id="ARBA00011738"/>
    </source>
</evidence>
<evidence type="ECO:0000256" key="6">
    <source>
        <dbReference type="ARBA" id="ARBA00022801"/>
    </source>
</evidence>
<dbReference type="GO" id="GO:0004131">
    <property type="term" value="F:cytosine deaminase activity"/>
    <property type="evidence" value="ECO:0007669"/>
    <property type="project" value="UniProtKB-EC"/>
</dbReference>
<proteinExistence type="predicted"/>
<name>A0A0E3X0Q7_METMT</name>
<dbReference type="PANTHER" id="PTHR11079:SF190">
    <property type="entry name" value="CYTOSINE DEAMINASE"/>
    <property type="match status" value="1"/>
</dbReference>
<comment type="cofactor">
    <cofactor evidence="1">
        <name>Zn(2+)</name>
        <dbReference type="ChEBI" id="CHEBI:29105"/>
    </cofactor>
</comment>
<dbReference type="OrthoDB" id="7284at2157"/>
<dbReference type="FunFam" id="3.40.140.10:FF:000016">
    <property type="entry name" value="Cytosine deaminase"/>
    <property type="match status" value="1"/>
</dbReference>
<keyword evidence="4" id="KW-0963">Cytoplasm</keyword>